<organism evidence="2 3">
    <name type="scientific">Calidithermus roseus</name>
    <dbReference type="NCBI Taxonomy" id="1644118"/>
    <lineage>
        <taxon>Bacteria</taxon>
        <taxon>Thermotogati</taxon>
        <taxon>Deinococcota</taxon>
        <taxon>Deinococci</taxon>
        <taxon>Thermales</taxon>
        <taxon>Thermaceae</taxon>
        <taxon>Calidithermus</taxon>
    </lineage>
</organism>
<dbReference type="PANTHER" id="PTHR33434">
    <property type="entry name" value="DEGV DOMAIN-CONTAINING PROTEIN DR_1986-RELATED"/>
    <property type="match status" value="1"/>
</dbReference>
<sequence length="278" mass="30181">MKITFVADSTIGLAPEQAEAQGIYLVPQQVIVEGKAFRDYVEIHPQEVVAAQLGGKKVGTSQPLPQDYEVLYERLLGAFERIVSVHVSSRLSGTVSTARAVAERFGERVKVLDSLSINGGLHFVLEEARRRLAQGVSWEGLEAAVAPLLPKIRGYVLPATLTYLHRGGRIGGLQHFVGSLLKILPILEVYGGTVQPRERARGYHKGLQRMAELMHKDYPQGARVILAHSDNPQATQALAELIRQEGVVIEDVRECGAAVAAHTGPGTAAMFVAPRQSL</sequence>
<dbReference type="PANTHER" id="PTHR33434:SF2">
    <property type="entry name" value="FATTY ACID-BINDING PROTEIN TM_1468"/>
    <property type="match status" value="1"/>
</dbReference>
<dbReference type="InterPro" id="IPR050270">
    <property type="entry name" value="DegV_domain_contain"/>
</dbReference>
<reference evidence="2 3" key="1">
    <citation type="submission" date="2018-08" db="EMBL/GenBank/DDBJ databases">
        <title>Meiothermus roseus NBRC 110900 genome sequencing project.</title>
        <authorList>
            <person name="Da Costa M.S."/>
            <person name="Albuquerque L."/>
            <person name="Raposo P."/>
            <person name="Froufe H.J.C."/>
            <person name="Barroso C.S."/>
            <person name="Egas C."/>
        </authorList>
    </citation>
    <scope>NUCLEOTIDE SEQUENCE [LARGE SCALE GENOMIC DNA]</scope>
    <source>
        <strain evidence="2 3">NBRC 110900</strain>
    </source>
</reference>
<dbReference type="Gene3D" id="3.40.50.10170">
    <property type="match status" value="1"/>
</dbReference>
<evidence type="ECO:0000313" key="2">
    <source>
        <dbReference type="EMBL" id="RIH89843.1"/>
    </source>
</evidence>
<dbReference type="PROSITE" id="PS51482">
    <property type="entry name" value="DEGV"/>
    <property type="match status" value="1"/>
</dbReference>
<dbReference type="Pfam" id="PF02645">
    <property type="entry name" value="DegV"/>
    <property type="match status" value="1"/>
</dbReference>
<accession>A0A399F1A6</accession>
<dbReference type="GO" id="GO:0008289">
    <property type="term" value="F:lipid binding"/>
    <property type="evidence" value="ECO:0007669"/>
    <property type="project" value="UniProtKB-KW"/>
</dbReference>
<proteinExistence type="predicted"/>
<comment type="caution">
    <text evidence="2">The sequence shown here is derived from an EMBL/GenBank/DDBJ whole genome shotgun (WGS) entry which is preliminary data.</text>
</comment>
<name>A0A399F1A6_9DEIN</name>
<dbReference type="SUPFAM" id="SSF82549">
    <property type="entry name" value="DAK1/DegV-like"/>
    <property type="match status" value="1"/>
</dbReference>
<dbReference type="Proteomes" id="UP000265341">
    <property type="component" value="Unassembled WGS sequence"/>
</dbReference>
<protein>
    <submittedName>
        <fullName evidence="2">DegV domain-containing protein</fullName>
    </submittedName>
</protein>
<dbReference type="OrthoDB" id="24767at2"/>
<keyword evidence="3" id="KW-1185">Reference proteome</keyword>
<dbReference type="AlphaFoldDB" id="A0A399F1A6"/>
<gene>
    <name evidence="2" type="ORF">Mrose_00068</name>
</gene>
<dbReference type="EMBL" id="QWLA01000001">
    <property type="protein sequence ID" value="RIH89843.1"/>
    <property type="molecule type" value="Genomic_DNA"/>
</dbReference>
<dbReference type="InterPro" id="IPR003797">
    <property type="entry name" value="DegV"/>
</dbReference>
<dbReference type="NCBIfam" id="TIGR00762">
    <property type="entry name" value="DegV"/>
    <property type="match status" value="1"/>
</dbReference>
<keyword evidence="1" id="KW-0446">Lipid-binding</keyword>
<dbReference type="Gene3D" id="3.30.1180.10">
    <property type="match status" value="1"/>
</dbReference>
<dbReference type="InterPro" id="IPR043168">
    <property type="entry name" value="DegV_C"/>
</dbReference>
<evidence type="ECO:0000313" key="3">
    <source>
        <dbReference type="Proteomes" id="UP000265341"/>
    </source>
</evidence>
<dbReference type="RefSeq" id="WP_119275444.1">
    <property type="nucleotide sequence ID" value="NZ_QWLA01000001.1"/>
</dbReference>
<evidence type="ECO:0000256" key="1">
    <source>
        <dbReference type="ARBA" id="ARBA00023121"/>
    </source>
</evidence>